<evidence type="ECO:0000256" key="11">
    <source>
        <dbReference type="ARBA" id="ARBA00023180"/>
    </source>
</evidence>
<keyword evidence="13" id="KW-1071">Ligand-gated ion channel</keyword>
<dbReference type="SMART" id="SM00079">
    <property type="entry name" value="PBPe"/>
    <property type="match status" value="1"/>
</dbReference>
<evidence type="ECO:0000256" key="4">
    <source>
        <dbReference type="ARBA" id="ARBA00022692"/>
    </source>
</evidence>
<dbReference type="InterPro" id="IPR015683">
    <property type="entry name" value="Ionotropic_Glu_rcpt"/>
</dbReference>
<feature type="transmembrane region" description="Helical" evidence="16">
    <location>
        <begin position="166"/>
        <end position="192"/>
    </location>
</feature>
<keyword evidence="14" id="KW-0407">Ion channel</keyword>
<dbReference type="PANTHER" id="PTHR18966">
    <property type="entry name" value="IONOTROPIC GLUTAMATE RECEPTOR"/>
    <property type="match status" value="1"/>
</dbReference>
<dbReference type="FunFam" id="3.40.190.10:FF:000060">
    <property type="entry name" value="Glutamate receptor ionotropic, kainate 1"/>
    <property type="match status" value="1"/>
</dbReference>
<sequence length="206" mass="23659">FLSSETLKSFEELGNQTEYTFGSILGGSTMQFFKYSRLETFQRIWTRMSSITPSVFVHSNSEGVQRVLNEKYVFLMESASLEYQLSQNCNLTRVGTVVLGSNGYSIALPKGSRWREKLTRQILDFNEKGIIMMLKNTWWKKTPQMGNCEEPVEEHSSLGMEKVSGLFVLLGFGLCLALLVALCEKIFMITVMRSYQRRQSKRFPVK</sequence>
<dbReference type="InterPro" id="IPR001320">
    <property type="entry name" value="Iontro_rcpt_C"/>
</dbReference>
<evidence type="ECO:0000256" key="9">
    <source>
        <dbReference type="ARBA" id="ARBA00023136"/>
    </source>
</evidence>
<evidence type="ECO:0000256" key="8">
    <source>
        <dbReference type="ARBA" id="ARBA00023065"/>
    </source>
</evidence>
<keyword evidence="7" id="KW-0770">Synapse</keyword>
<evidence type="ECO:0000256" key="3">
    <source>
        <dbReference type="ARBA" id="ARBA00022475"/>
    </source>
</evidence>
<keyword evidence="8" id="KW-0406">Ion transport</keyword>
<evidence type="ECO:0000256" key="16">
    <source>
        <dbReference type="SAM" id="Phobius"/>
    </source>
</evidence>
<keyword evidence="12" id="KW-0628">Postsynaptic cell membrane</keyword>
<evidence type="ECO:0000256" key="7">
    <source>
        <dbReference type="ARBA" id="ARBA00023018"/>
    </source>
</evidence>
<evidence type="ECO:0000256" key="6">
    <source>
        <dbReference type="ARBA" id="ARBA00022989"/>
    </source>
</evidence>
<keyword evidence="18" id="KW-1185">Reference proteome</keyword>
<dbReference type="AlphaFoldDB" id="A0A915BZT3"/>
<protein>
    <submittedName>
        <fullName evidence="19">Ionotropic glutamate receptor C-terminal domain-containing protein</fullName>
    </submittedName>
</protein>
<evidence type="ECO:0000313" key="19">
    <source>
        <dbReference type="WBParaSite" id="PgR074X_g010_t02"/>
    </source>
</evidence>
<keyword evidence="9 16" id="KW-0472">Membrane</keyword>
<comment type="similarity">
    <text evidence="1">Belongs to the glutamate-gated ion channel (TC 1.A.10.1) family.</text>
</comment>
<dbReference type="GO" id="GO:0045211">
    <property type="term" value="C:postsynaptic membrane"/>
    <property type="evidence" value="ECO:0007669"/>
    <property type="project" value="UniProtKB-SubCell"/>
</dbReference>
<dbReference type="GO" id="GO:0015276">
    <property type="term" value="F:ligand-gated monoatomic ion channel activity"/>
    <property type="evidence" value="ECO:0007669"/>
    <property type="project" value="InterPro"/>
</dbReference>
<evidence type="ECO:0000256" key="13">
    <source>
        <dbReference type="ARBA" id="ARBA00023286"/>
    </source>
</evidence>
<evidence type="ECO:0000256" key="1">
    <source>
        <dbReference type="ARBA" id="ARBA00008685"/>
    </source>
</evidence>
<name>A0A915BZT3_PARUN</name>
<feature type="domain" description="Ionotropic glutamate receptor C-terminal" evidence="17">
    <location>
        <begin position="1"/>
        <end position="141"/>
    </location>
</feature>
<evidence type="ECO:0000259" key="17">
    <source>
        <dbReference type="SMART" id="SM00079"/>
    </source>
</evidence>
<accession>A0A915BZT3</accession>
<dbReference type="Gene3D" id="3.40.190.10">
    <property type="entry name" value="Periplasmic binding protein-like II"/>
    <property type="match status" value="2"/>
</dbReference>
<organism evidence="18 19">
    <name type="scientific">Parascaris univalens</name>
    <name type="common">Nematode worm</name>
    <dbReference type="NCBI Taxonomy" id="6257"/>
    <lineage>
        <taxon>Eukaryota</taxon>
        <taxon>Metazoa</taxon>
        <taxon>Ecdysozoa</taxon>
        <taxon>Nematoda</taxon>
        <taxon>Chromadorea</taxon>
        <taxon>Rhabditida</taxon>
        <taxon>Spirurina</taxon>
        <taxon>Ascaridomorpha</taxon>
        <taxon>Ascaridoidea</taxon>
        <taxon>Ascarididae</taxon>
        <taxon>Parascaris</taxon>
    </lineage>
</organism>
<evidence type="ECO:0000313" key="18">
    <source>
        <dbReference type="Proteomes" id="UP000887569"/>
    </source>
</evidence>
<keyword evidence="2" id="KW-0813">Transport</keyword>
<dbReference type="WBParaSite" id="PgR074X_g010_t02">
    <property type="protein sequence ID" value="PgR074X_g010_t02"/>
    <property type="gene ID" value="PgR074X_g010"/>
</dbReference>
<evidence type="ECO:0000256" key="12">
    <source>
        <dbReference type="ARBA" id="ARBA00023257"/>
    </source>
</evidence>
<evidence type="ECO:0000256" key="14">
    <source>
        <dbReference type="ARBA" id="ARBA00023303"/>
    </source>
</evidence>
<keyword evidence="11" id="KW-0325">Glycoprotein</keyword>
<keyword evidence="3" id="KW-1003">Cell membrane</keyword>
<keyword evidence="5" id="KW-0732">Signal</keyword>
<evidence type="ECO:0000256" key="2">
    <source>
        <dbReference type="ARBA" id="ARBA00022448"/>
    </source>
</evidence>
<evidence type="ECO:0000256" key="5">
    <source>
        <dbReference type="ARBA" id="ARBA00022729"/>
    </source>
</evidence>
<proteinExistence type="inferred from homology"/>
<keyword evidence="6 16" id="KW-1133">Transmembrane helix</keyword>
<keyword evidence="4 16" id="KW-0812">Transmembrane</keyword>
<keyword evidence="10" id="KW-0675">Receptor</keyword>
<evidence type="ECO:0000256" key="15">
    <source>
        <dbReference type="ARBA" id="ARBA00034104"/>
    </source>
</evidence>
<evidence type="ECO:0000256" key="10">
    <source>
        <dbReference type="ARBA" id="ARBA00023170"/>
    </source>
</evidence>
<reference evidence="19" key="1">
    <citation type="submission" date="2022-11" db="UniProtKB">
        <authorList>
            <consortium name="WormBaseParasite"/>
        </authorList>
    </citation>
    <scope>IDENTIFICATION</scope>
</reference>
<comment type="subcellular location">
    <subcellularLocation>
        <location evidence="15">Postsynaptic cell membrane</location>
        <topology evidence="15">Multi-pass membrane protein</topology>
    </subcellularLocation>
</comment>
<dbReference type="SUPFAM" id="SSF53850">
    <property type="entry name" value="Periplasmic binding protein-like II"/>
    <property type="match status" value="1"/>
</dbReference>
<dbReference type="Proteomes" id="UP000887569">
    <property type="component" value="Unplaced"/>
</dbReference>